<dbReference type="GO" id="GO:0003700">
    <property type="term" value="F:DNA-binding transcription factor activity"/>
    <property type="evidence" value="ECO:0007669"/>
    <property type="project" value="InterPro"/>
</dbReference>
<feature type="region of interest" description="Disordered" evidence="4">
    <location>
        <begin position="1"/>
        <end position="21"/>
    </location>
</feature>
<dbReference type="PANTHER" id="PTHR43132:SF6">
    <property type="entry name" value="HTH-TYPE TRANSCRIPTIONAL REPRESSOR CZRA"/>
    <property type="match status" value="1"/>
</dbReference>
<dbReference type="NCBIfam" id="NF033788">
    <property type="entry name" value="HTH_metalloreg"/>
    <property type="match status" value="1"/>
</dbReference>
<evidence type="ECO:0000313" key="6">
    <source>
        <dbReference type="EMBL" id="OIJ44012.1"/>
    </source>
</evidence>
<dbReference type="AlphaFoldDB" id="A0A1S2NHW9"/>
<dbReference type="InterPro" id="IPR051011">
    <property type="entry name" value="Metal_resp_trans_reg"/>
</dbReference>
<evidence type="ECO:0000256" key="1">
    <source>
        <dbReference type="ARBA" id="ARBA00023015"/>
    </source>
</evidence>
<dbReference type="PROSITE" id="PS50987">
    <property type="entry name" value="HTH_ARSR_2"/>
    <property type="match status" value="1"/>
</dbReference>
<dbReference type="EMBL" id="JRYB01000001">
    <property type="protein sequence ID" value="OIJ44012.1"/>
    <property type="molecule type" value="Genomic_DNA"/>
</dbReference>
<dbReference type="InterPro" id="IPR011991">
    <property type="entry name" value="ArsR-like_HTH"/>
</dbReference>
<dbReference type="SMART" id="SM00418">
    <property type="entry name" value="HTH_ARSR"/>
    <property type="match status" value="1"/>
</dbReference>
<reference evidence="6 7" key="1">
    <citation type="submission" date="2014-10" db="EMBL/GenBank/DDBJ databases">
        <authorList>
            <person name="Seo M.-J."/>
            <person name="Seok Y.J."/>
            <person name="Cha I.-T."/>
        </authorList>
    </citation>
    <scope>NUCLEOTIDE SEQUENCE [LARGE SCALE GENOMIC DNA]</scope>
    <source>
        <strain evidence="6 7">NEU</strain>
    </source>
</reference>
<dbReference type="PANTHER" id="PTHR43132">
    <property type="entry name" value="ARSENICAL RESISTANCE OPERON REPRESSOR ARSR-RELATED"/>
    <property type="match status" value="1"/>
</dbReference>
<evidence type="ECO:0000259" key="5">
    <source>
        <dbReference type="PROSITE" id="PS50987"/>
    </source>
</evidence>
<dbReference type="Pfam" id="PF01022">
    <property type="entry name" value="HTH_5"/>
    <property type="match status" value="1"/>
</dbReference>
<protein>
    <submittedName>
        <fullName evidence="6">Bacterial regulatory, arsR family protein</fullName>
    </submittedName>
</protein>
<dbReference type="Gene3D" id="1.10.10.10">
    <property type="entry name" value="Winged helix-like DNA-binding domain superfamily/Winged helix DNA-binding domain"/>
    <property type="match status" value="1"/>
</dbReference>
<keyword evidence="2" id="KW-0238">DNA-binding</keyword>
<dbReference type="InterPro" id="IPR001845">
    <property type="entry name" value="HTH_ArsR_DNA-bd_dom"/>
</dbReference>
<dbReference type="PRINTS" id="PR00778">
    <property type="entry name" value="HTHARSR"/>
</dbReference>
<sequence length="118" mass="12590">MLEPPLTTAHPPAQPIAPPPEEAIGQLADLFHLLGDPTRLRIVLACLAQPTAVGDIASSLTLSNSLVSHHLRLLRAARIVKAERQGKQVFYSAADAHISSLLSTMFEHIAEPANGMDA</sequence>
<evidence type="ECO:0000256" key="3">
    <source>
        <dbReference type="ARBA" id="ARBA00023163"/>
    </source>
</evidence>
<evidence type="ECO:0000256" key="4">
    <source>
        <dbReference type="SAM" id="MobiDB-lite"/>
    </source>
</evidence>
<dbReference type="RefSeq" id="WP_177185513.1">
    <property type="nucleotide sequence ID" value="NZ_JRYB01000001.1"/>
</dbReference>
<name>A0A1S2NHW9_9BURK</name>
<dbReference type="GO" id="GO:0003677">
    <property type="term" value="F:DNA binding"/>
    <property type="evidence" value="ECO:0007669"/>
    <property type="project" value="UniProtKB-KW"/>
</dbReference>
<keyword evidence="1" id="KW-0805">Transcription regulation</keyword>
<dbReference type="InterPro" id="IPR036390">
    <property type="entry name" value="WH_DNA-bd_sf"/>
</dbReference>
<proteinExistence type="predicted"/>
<organism evidence="6 7">
    <name type="scientific">Massilia timonae</name>
    <dbReference type="NCBI Taxonomy" id="47229"/>
    <lineage>
        <taxon>Bacteria</taxon>
        <taxon>Pseudomonadati</taxon>
        <taxon>Pseudomonadota</taxon>
        <taxon>Betaproteobacteria</taxon>
        <taxon>Burkholderiales</taxon>
        <taxon>Oxalobacteraceae</taxon>
        <taxon>Telluria group</taxon>
        <taxon>Massilia</taxon>
    </lineage>
</organism>
<feature type="compositionally biased region" description="Pro residues" evidence="4">
    <location>
        <begin position="12"/>
        <end position="21"/>
    </location>
</feature>
<keyword evidence="3" id="KW-0804">Transcription</keyword>
<accession>A0A1S2NHW9</accession>
<comment type="caution">
    <text evidence="6">The sequence shown here is derived from an EMBL/GenBank/DDBJ whole genome shotgun (WGS) entry which is preliminary data.</text>
</comment>
<dbReference type="Proteomes" id="UP000180246">
    <property type="component" value="Unassembled WGS sequence"/>
</dbReference>
<evidence type="ECO:0000256" key="2">
    <source>
        <dbReference type="ARBA" id="ARBA00023125"/>
    </source>
</evidence>
<dbReference type="SUPFAM" id="SSF46785">
    <property type="entry name" value="Winged helix' DNA-binding domain"/>
    <property type="match status" value="1"/>
</dbReference>
<feature type="domain" description="HTH arsR-type" evidence="5">
    <location>
        <begin position="19"/>
        <end position="113"/>
    </location>
</feature>
<evidence type="ECO:0000313" key="7">
    <source>
        <dbReference type="Proteomes" id="UP000180246"/>
    </source>
</evidence>
<dbReference type="CDD" id="cd00090">
    <property type="entry name" value="HTH_ARSR"/>
    <property type="match status" value="1"/>
</dbReference>
<gene>
    <name evidence="6" type="ORF">LO55_1923</name>
</gene>
<dbReference type="InterPro" id="IPR036388">
    <property type="entry name" value="WH-like_DNA-bd_sf"/>
</dbReference>